<evidence type="ECO:0000313" key="1">
    <source>
        <dbReference type="EMBL" id="KAJ5152449.1"/>
    </source>
</evidence>
<comment type="caution">
    <text evidence="1">The sequence shown here is derived from an EMBL/GenBank/DDBJ whole genome shotgun (WGS) entry which is preliminary data.</text>
</comment>
<name>A0A9W9HPB9_9EURO</name>
<keyword evidence="2" id="KW-1185">Reference proteome</keyword>
<gene>
    <name evidence="1" type="ORF">N7492_009729</name>
</gene>
<dbReference type="Proteomes" id="UP001146351">
    <property type="component" value="Unassembled WGS sequence"/>
</dbReference>
<reference evidence="1" key="1">
    <citation type="submission" date="2022-11" db="EMBL/GenBank/DDBJ databases">
        <authorList>
            <person name="Petersen C."/>
        </authorList>
    </citation>
    <scope>NUCLEOTIDE SEQUENCE</scope>
    <source>
        <strain evidence="1">IBT 21917</strain>
    </source>
</reference>
<sequence>MGLQNHKPKYTVELPYDANLDYGTPYIHPCTLDFPTKRDKQDDDPEFHGKTFSQFWVAKKNGASVAIAEFSCPTPRLHHWAAALIKSGDTPGKHLIIWDRNPENTNPRVPGDCLSYAQQKFWEQARNRGPVTLWYNTTRYYFTRGPRSDPQIVEPTGDWIRTLQNFGNRPILGDDDPRLKGCTKFI</sequence>
<dbReference type="EMBL" id="JAPQKO010000007">
    <property type="protein sequence ID" value="KAJ5152449.1"/>
    <property type="molecule type" value="Genomic_DNA"/>
</dbReference>
<reference evidence="1" key="2">
    <citation type="journal article" date="2023" name="IMA Fungus">
        <title>Comparative genomic study of the Penicillium genus elucidates a diverse pangenome and 15 lateral gene transfer events.</title>
        <authorList>
            <person name="Petersen C."/>
            <person name="Sorensen T."/>
            <person name="Nielsen M.R."/>
            <person name="Sondergaard T.E."/>
            <person name="Sorensen J.L."/>
            <person name="Fitzpatrick D.A."/>
            <person name="Frisvad J.C."/>
            <person name="Nielsen K.L."/>
        </authorList>
    </citation>
    <scope>NUCLEOTIDE SEQUENCE</scope>
    <source>
        <strain evidence="1">IBT 21917</strain>
    </source>
</reference>
<organism evidence="1 2">
    <name type="scientific">Penicillium capsulatum</name>
    <dbReference type="NCBI Taxonomy" id="69766"/>
    <lineage>
        <taxon>Eukaryota</taxon>
        <taxon>Fungi</taxon>
        <taxon>Dikarya</taxon>
        <taxon>Ascomycota</taxon>
        <taxon>Pezizomycotina</taxon>
        <taxon>Eurotiomycetes</taxon>
        <taxon>Eurotiomycetidae</taxon>
        <taxon>Eurotiales</taxon>
        <taxon>Aspergillaceae</taxon>
        <taxon>Penicillium</taxon>
    </lineage>
</organism>
<dbReference type="OrthoDB" id="4849531at2759"/>
<evidence type="ECO:0000313" key="2">
    <source>
        <dbReference type="Proteomes" id="UP001146351"/>
    </source>
</evidence>
<dbReference type="AlphaFoldDB" id="A0A9W9HPB9"/>
<proteinExistence type="predicted"/>
<protein>
    <submittedName>
        <fullName evidence="1">Uncharacterized protein</fullName>
    </submittedName>
</protein>
<accession>A0A9W9HPB9</accession>